<dbReference type="AlphaFoldDB" id="V6DEY5"/>
<accession>V6DEY5</accession>
<evidence type="ECO:0000313" key="1">
    <source>
        <dbReference type="EMBL" id="CDK30114.1"/>
    </source>
</evidence>
<dbReference type="eggNOG" id="ENOG503421F">
    <property type="taxonomic scope" value="Bacteria"/>
</dbReference>
<dbReference type="KEGG" id="dpb:BABL1_gene_808"/>
<reference evidence="1 2" key="1">
    <citation type="journal article" date="2015" name="Biol. Direct">
        <title>Babela massiliensis, a representative of a widespread bacterial phylum with unusual adaptations to parasitism in amoebae.</title>
        <authorList>
            <person name="Pagnier I."/>
            <person name="Yutin N."/>
            <person name="Croce O."/>
            <person name="Makarova K.S."/>
            <person name="Wolf Y.I."/>
            <person name="Benamar S."/>
            <person name="Raoult D."/>
            <person name="Koonin E.V."/>
            <person name="La Scola B."/>
        </authorList>
    </citation>
    <scope>NUCLEOTIDE SEQUENCE [LARGE SCALE GENOMIC DNA]</scope>
    <source>
        <strain evidence="2">BABL1</strain>
    </source>
</reference>
<proteinExistence type="predicted"/>
<dbReference type="OrthoDB" id="1495855at2"/>
<dbReference type="RefSeq" id="WP_023790870.1">
    <property type="nucleotide sequence ID" value="NC_023003.1"/>
</dbReference>
<evidence type="ECO:0000313" key="2">
    <source>
        <dbReference type="Proteomes" id="UP000018769"/>
    </source>
</evidence>
<gene>
    <name evidence="1" type="ORF">BABL1_gene_808</name>
</gene>
<dbReference type="HOGENOM" id="CLU_1465658_0_0_7"/>
<keyword evidence="2" id="KW-1185">Reference proteome</keyword>
<dbReference type="Proteomes" id="UP000018769">
    <property type="component" value="Chromosome I"/>
</dbReference>
<name>V6DEY5_9BACT</name>
<dbReference type="EMBL" id="HG793133">
    <property type="protein sequence ID" value="CDK30114.1"/>
    <property type="molecule type" value="Genomic_DNA"/>
</dbReference>
<organism evidence="1 2">
    <name type="scientific">Candidatus Babela massiliensis</name>
    <dbReference type="NCBI Taxonomy" id="673862"/>
    <lineage>
        <taxon>Bacteria</taxon>
        <taxon>Candidatus Babelota</taxon>
        <taxon>Candidatus Babeliae</taxon>
        <taxon>Candidatus Babeliales</taxon>
        <taxon>Candidatus Babeliaceae</taxon>
        <taxon>Candidatus Babela</taxon>
    </lineage>
</organism>
<sequence length="184" mass="21494">MERKNISKQEQMVKCFLHLPEKLLLFHGMENISEFVLHTLCSRNCLNLSKAAYFIDNHDFDCLKGIAGFDKNELYHNDGINNDIEDHNYIWQNTDHFSDHMKKCLFNQKVRNVMKPSASKASDEDIINDLARELAMNKPIFYSWKVKYDNKAIFIFETAEDDMDIDIDSDLLKGICLLGFCPIF</sequence>
<protein>
    <submittedName>
        <fullName evidence="1">Uncharacterized protein</fullName>
    </submittedName>
</protein>